<evidence type="ECO:0000313" key="2">
    <source>
        <dbReference type="EMBL" id="KAG9064571.1"/>
    </source>
</evidence>
<dbReference type="Proteomes" id="UP000707451">
    <property type="component" value="Unassembled WGS sequence"/>
</dbReference>
<feature type="signal peptide" evidence="1">
    <location>
        <begin position="1"/>
        <end position="23"/>
    </location>
</feature>
<keyword evidence="1" id="KW-0732">Signal</keyword>
<keyword evidence="3" id="KW-1185">Reference proteome</keyword>
<feature type="chain" id="PRO_5040344445" evidence="1">
    <location>
        <begin position="24"/>
        <end position="137"/>
    </location>
</feature>
<accession>A0A9P8BR28</accession>
<proteinExistence type="predicted"/>
<gene>
    <name evidence="2" type="ORF">KI688_002829</name>
</gene>
<reference evidence="2" key="1">
    <citation type="submission" date="2021-06" db="EMBL/GenBank/DDBJ databases">
        <title>Genome Sequence of Mortierella hyaline Strain SCG-10, a Cold-Adapted, Nitrate-Reducing Fungus Isolated from Soil in Minnesota, USA.</title>
        <authorList>
            <person name="Aldossari N."/>
        </authorList>
    </citation>
    <scope>NUCLEOTIDE SEQUENCE</scope>
    <source>
        <strain evidence="2">SCG-10</strain>
    </source>
</reference>
<evidence type="ECO:0000256" key="1">
    <source>
        <dbReference type="SAM" id="SignalP"/>
    </source>
</evidence>
<dbReference type="OrthoDB" id="2317502at2759"/>
<dbReference type="EMBL" id="JAHRHY010000013">
    <property type="protein sequence ID" value="KAG9064571.1"/>
    <property type="molecule type" value="Genomic_DNA"/>
</dbReference>
<name>A0A9P8BR28_9FUNG</name>
<sequence length="137" mass="16016">MIITKLRFLVCMLLFCLAWNVEACTKVKGTGKLYTLWSNYLPTPIKRTMEFWLDFKDLGHKCRMYVDFGGGKFMTRWSGASDDGYCLALADTKTGELMVRYEGYIYVGTYWPEEISDSNDYTSTQQLMYNFELSRFC</sequence>
<evidence type="ECO:0000313" key="3">
    <source>
        <dbReference type="Proteomes" id="UP000707451"/>
    </source>
</evidence>
<comment type="caution">
    <text evidence="2">The sequence shown here is derived from an EMBL/GenBank/DDBJ whole genome shotgun (WGS) entry which is preliminary data.</text>
</comment>
<organism evidence="2 3">
    <name type="scientific">Linnemannia hyalina</name>
    <dbReference type="NCBI Taxonomy" id="64524"/>
    <lineage>
        <taxon>Eukaryota</taxon>
        <taxon>Fungi</taxon>
        <taxon>Fungi incertae sedis</taxon>
        <taxon>Mucoromycota</taxon>
        <taxon>Mortierellomycotina</taxon>
        <taxon>Mortierellomycetes</taxon>
        <taxon>Mortierellales</taxon>
        <taxon>Mortierellaceae</taxon>
        <taxon>Linnemannia</taxon>
    </lineage>
</organism>
<dbReference type="AlphaFoldDB" id="A0A9P8BR28"/>
<protein>
    <submittedName>
        <fullName evidence="2">Uncharacterized protein</fullName>
    </submittedName>
</protein>